<reference evidence="1 2" key="1">
    <citation type="submission" date="2023-04" db="EMBL/GenBank/DDBJ databases">
        <title>Australian commercial rhizobial inoculants.</title>
        <authorList>
            <person name="Kohlmeier M.G."/>
            <person name="O'Hara G.W."/>
            <person name="Colombi E."/>
            <person name="Ramsay J.P."/>
            <person name="Terpolilli J."/>
        </authorList>
    </citation>
    <scope>NUCLEOTIDE SEQUENCE [LARGE SCALE GENOMIC DNA]</scope>
    <source>
        <strain evidence="1 2">CB627</strain>
    </source>
</reference>
<accession>A0ABY8JRI1</accession>
<protein>
    <recommendedName>
        <fullName evidence="3">RHS repeat protein</fullName>
    </recommendedName>
</protein>
<proteinExistence type="predicted"/>
<keyword evidence="2" id="KW-1185">Reference proteome</keyword>
<gene>
    <name evidence="1" type="ORF">QA636_14695</name>
</gene>
<evidence type="ECO:0000313" key="2">
    <source>
        <dbReference type="Proteomes" id="UP001221546"/>
    </source>
</evidence>
<sequence>MFGAITASLDANGNRTRLVYPASVGFTASSSYDQLNRLTGIYEYSQSTAAWDL</sequence>
<dbReference type="EMBL" id="CP121646">
    <property type="protein sequence ID" value="WFU66678.1"/>
    <property type="molecule type" value="Genomic_DNA"/>
</dbReference>
<evidence type="ECO:0000313" key="1">
    <source>
        <dbReference type="EMBL" id="WFU66678.1"/>
    </source>
</evidence>
<dbReference type="Proteomes" id="UP001221546">
    <property type="component" value="Chromosome"/>
</dbReference>
<evidence type="ECO:0008006" key="3">
    <source>
        <dbReference type="Google" id="ProtNLM"/>
    </source>
</evidence>
<organism evidence="1 2">
    <name type="scientific">Bradyrhizobium brasilense</name>
    <dbReference type="NCBI Taxonomy" id="1419277"/>
    <lineage>
        <taxon>Bacteria</taxon>
        <taxon>Pseudomonadati</taxon>
        <taxon>Pseudomonadota</taxon>
        <taxon>Alphaproteobacteria</taxon>
        <taxon>Hyphomicrobiales</taxon>
        <taxon>Nitrobacteraceae</taxon>
        <taxon>Bradyrhizobium</taxon>
    </lineage>
</organism>
<dbReference type="RefSeq" id="WP_310885698.1">
    <property type="nucleotide sequence ID" value="NZ_CP121646.1"/>
</dbReference>
<name>A0ABY8JRI1_9BRAD</name>